<organism evidence="1 2">
    <name type="scientific">Exocentrus adspersus</name>
    <dbReference type="NCBI Taxonomy" id="1586481"/>
    <lineage>
        <taxon>Eukaryota</taxon>
        <taxon>Metazoa</taxon>
        <taxon>Ecdysozoa</taxon>
        <taxon>Arthropoda</taxon>
        <taxon>Hexapoda</taxon>
        <taxon>Insecta</taxon>
        <taxon>Pterygota</taxon>
        <taxon>Neoptera</taxon>
        <taxon>Endopterygota</taxon>
        <taxon>Coleoptera</taxon>
        <taxon>Polyphaga</taxon>
        <taxon>Cucujiformia</taxon>
        <taxon>Chrysomeloidea</taxon>
        <taxon>Cerambycidae</taxon>
        <taxon>Lamiinae</taxon>
        <taxon>Acanthocinini</taxon>
        <taxon>Exocentrus</taxon>
    </lineage>
</organism>
<dbReference type="Gene3D" id="3.40.630.30">
    <property type="match status" value="1"/>
</dbReference>
<protein>
    <recommendedName>
        <fullName evidence="3">N-acetyltransferase domain-containing protein</fullName>
    </recommendedName>
</protein>
<dbReference type="CDD" id="cd04301">
    <property type="entry name" value="NAT_SF"/>
    <property type="match status" value="1"/>
</dbReference>
<evidence type="ECO:0000313" key="1">
    <source>
        <dbReference type="EMBL" id="KAJ8917469.1"/>
    </source>
</evidence>
<gene>
    <name evidence="1" type="ORF">NQ315_005516</name>
</gene>
<dbReference type="InterPro" id="IPR016181">
    <property type="entry name" value="Acyl_CoA_acyltransferase"/>
</dbReference>
<dbReference type="Proteomes" id="UP001159042">
    <property type="component" value="Unassembled WGS sequence"/>
</dbReference>
<dbReference type="PANTHER" id="PTHR20905:SF28">
    <property type="entry name" value="GH28833P-RELATED"/>
    <property type="match status" value="1"/>
</dbReference>
<sequence length="250" mass="27392">MMDSKVLDTSDDGQIVYVSLTPQLLEGALNVLRKGFFPHETVCTAVDLINNPGAVTELVEFCVITAKDGVSVVAVEKPTNKVVGIAFNKLQLKNYSGESSFFESYAKSCKHSSSRDLIQCMIDLDAECDLFDHCNVDCLLEVMFLGVLPEFRNKGIGRRLCEVSIKIAESLKKGENVKHALEDGQELSLEPAPQLVSALFTAAASQKIGRALGWEIAARGSYEKFFHEGKSFASVLGKHVPDATLEYVRI</sequence>
<dbReference type="AlphaFoldDB" id="A0AAV8VTA4"/>
<dbReference type="GO" id="GO:0008080">
    <property type="term" value="F:N-acetyltransferase activity"/>
    <property type="evidence" value="ECO:0007669"/>
    <property type="project" value="TreeGrafter"/>
</dbReference>
<reference evidence="1 2" key="1">
    <citation type="journal article" date="2023" name="Insect Mol. Biol.">
        <title>Genome sequencing provides insights into the evolution of gene families encoding plant cell wall-degrading enzymes in longhorned beetles.</title>
        <authorList>
            <person name="Shin N.R."/>
            <person name="Okamura Y."/>
            <person name="Kirsch R."/>
            <person name="Pauchet Y."/>
        </authorList>
    </citation>
    <scope>NUCLEOTIDE SEQUENCE [LARGE SCALE GENOMIC DNA]</scope>
    <source>
        <strain evidence="1">EAD_L_NR</strain>
    </source>
</reference>
<dbReference type="EMBL" id="JANEYG010000033">
    <property type="protein sequence ID" value="KAJ8917469.1"/>
    <property type="molecule type" value="Genomic_DNA"/>
</dbReference>
<evidence type="ECO:0008006" key="3">
    <source>
        <dbReference type="Google" id="ProtNLM"/>
    </source>
</evidence>
<keyword evidence="2" id="KW-1185">Reference proteome</keyword>
<comment type="caution">
    <text evidence="1">The sequence shown here is derived from an EMBL/GenBank/DDBJ whole genome shotgun (WGS) entry which is preliminary data.</text>
</comment>
<name>A0AAV8VTA4_9CUCU</name>
<evidence type="ECO:0000313" key="2">
    <source>
        <dbReference type="Proteomes" id="UP001159042"/>
    </source>
</evidence>
<dbReference type="SUPFAM" id="SSF55729">
    <property type="entry name" value="Acyl-CoA N-acyltransferases (Nat)"/>
    <property type="match status" value="1"/>
</dbReference>
<proteinExistence type="predicted"/>
<accession>A0AAV8VTA4</accession>
<dbReference type="PANTHER" id="PTHR20905">
    <property type="entry name" value="N-ACETYLTRANSFERASE-RELATED"/>
    <property type="match status" value="1"/>
</dbReference>